<feature type="transmembrane region" description="Helical" evidence="1">
    <location>
        <begin position="56"/>
        <end position="76"/>
    </location>
</feature>
<dbReference type="RefSeq" id="WP_168570615.1">
    <property type="nucleotide sequence ID" value="NZ_CP051167.1"/>
</dbReference>
<dbReference type="AlphaFoldDB" id="A0A6H1U269"/>
<evidence type="ECO:0000256" key="1">
    <source>
        <dbReference type="SAM" id="Phobius"/>
    </source>
</evidence>
<protein>
    <submittedName>
        <fullName evidence="2">Peptide chain release factor 1</fullName>
    </submittedName>
</protein>
<keyword evidence="1" id="KW-1133">Transmembrane helix</keyword>
<evidence type="ECO:0000313" key="2">
    <source>
        <dbReference type="EMBL" id="QIZ72467.1"/>
    </source>
</evidence>
<keyword evidence="1" id="KW-0812">Transmembrane</keyword>
<feature type="transmembrane region" description="Helical" evidence="1">
    <location>
        <begin position="21"/>
        <end position="44"/>
    </location>
</feature>
<proteinExistence type="predicted"/>
<evidence type="ECO:0000313" key="3">
    <source>
        <dbReference type="Proteomes" id="UP000500857"/>
    </source>
</evidence>
<name>A0A6H1U269_9CYAN</name>
<reference evidence="2 3" key="1">
    <citation type="submission" date="2020-04" db="EMBL/GenBank/DDBJ databases">
        <authorList>
            <person name="Basu S."/>
            <person name="Maruthanayagam V."/>
            <person name="Chakraborty S."/>
            <person name="Pramanik A."/>
            <person name="Mukherjee J."/>
            <person name="Brink B."/>
        </authorList>
    </citation>
    <scope>NUCLEOTIDE SEQUENCE [LARGE SCALE GENOMIC DNA]</scope>
    <source>
        <strain evidence="2 3">AP17</strain>
    </source>
</reference>
<keyword evidence="1" id="KW-0472">Membrane</keyword>
<dbReference type="KEGG" id="oxy:HCG48_19315"/>
<organism evidence="2 3">
    <name type="scientific">Oxynema aestuarii AP17</name>
    <dbReference type="NCBI Taxonomy" id="2064643"/>
    <lineage>
        <taxon>Bacteria</taxon>
        <taxon>Bacillati</taxon>
        <taxon>Cyanobacteriota</taxon>
        <taxon>Cyanophyceae</taxon>
        <taxon>Oscillatoriophycideae</taxon>
        <taxon>Oscillatoriales</taxon>
        <taxon>Oscillatoriaceae</taxon>
        <taxon>Oxynema</taxon>
        <taxon>Oxynema aestuarii</taxon>
    </lineage>
</organism>
<sequence length="137" mass="14796">MSSPFQSLKQLPWRSLLQVAAVATVALAALDFTLFWVAAVSASFRHSLELLFAPPLGLAIALSVAVGFGAFGVLLGEQCYAPSFFNRSTLWALVFCLLLGVGVKSLLPLPSLLLSLSRLSLIGISLGVFWKGRPYWR</sequence>
<feature type="transmembrane region" description="Helical" evidence="1">
    <location>
        <begin position="112"/>
        <end position="130"/>
    </location>
</feature>
<dbReference type="Proteomes" id="UP000500857">
    <property type="component" value="Chromosome"/>
</dbReference>
<gene>
    <name evidence="2" type="ORF">HCG48_19315</name>
</gene>
<feature type="transmembrane region" description="Helical" evidence="1">
    <location>
        <begin position="88"/>
        <end position="106"/>
    </location>
</feature>
<keyword evidence="3" id="KW-1185">Reference proteome</keyword>
<accession>A0A6H1U269</accession>
<dbReference type="EMBL" id="CP051167">
    <property type="protein sequence ID" value="QIZ72467.1"/>
    <property type="molecule type" value="Genomic_DNA"/>
</dbReference>